<proteinExistence type="inferred from homology"/>
<dbReference type="GO" id="GO:0004438">
    <property type="term" value="F:phosphatidylinositol-3-phosphate phosphatase activity"/>
    <property type="evidence" value="ECO:0007669"/>
    <property type="project" value="TreeGrafter"/>
</dbReference>
<evidence type="ECO:0000256" key="3">
    <source>
        <dbReference type="PIRSR" id="PIRSR630564-2"/>
    </source>
</evidence>
<dbReference type="GO" id="GO:0016020">
    <property type="term" value="C:membrane"/>
    <property type="evidence" value="ECO:0007669"/>
    <property type="project" value="TreeGrafter"/>
</dbReference>
<evidence type="ECO:0000313" key="7">
    <source>
        <dbReference type="Proteomes" id="UP000799421"/>
    </source>
</evidence>
<feature type="region of interest" description="Disordered" evidence="4">
    <location>
        <begin position="541"/>
        <end position="576"/>
    </location>
</feature>
<dbReference type="GO" id="GO:0046856">
    <property type="term" value="P:phosphatidylinositol dephosphorylation"/>
    <property type="evidence" value="ECO:0007669"/>
    <property type="project" value="TreeGrafter"/>
</dbReference>
<dbReference type="InterPro" id="IPR010569">
    <property type="entry name" value="Myotubularin-like_Pase_dom"/>
</dbReference>
<dbReference type="OrthoDB" id="271628at2759"/>
<feature type="binding site" evidence="3">
    <location>
        <begin position="437"/>
        <end position="443"/>
    </location>
    <ligand>
        <name>substrate</name>
    </ligand>
</feature>
<feature type="domain" description="Myotubularin phosphatase" evidence="5">
    <location>
        <begin position="165"/>
        <end position="682"/>
    </location>
</feature>
<dbReference type="Gene3D" id="2.30.29.30">
    <property type="entry name" value="Pleckstrin-homology domain (PH domain)/Phosphotyrosine-binding domain (PTB)"/>
    <property type="match status" value="1"/>
</dbReference>
<dbReference type="InterPro" id="IPR029021">
    <property type="entry name" value="Prot-tyrosine_phosphatase-like"/>
</dbReference>
<dbReference type="PANTHER" id="PTHR10807">
    <property type="entry name" value="MYOTUBULARIN-RELATED"/>
    <property type="match status" value="1"/>
</dbReference>
<dbReference type="Pfam" id="PF06602">
    <property type="entry name" value="Myotub-related"/>
    <property type="match status" value="1"/>
</dbReference>
<feature type="compositionally biased region" description="Basic and acidic residues" evidence="4">
    <location>
        <begin position="565"/>
        <end position="576"/>
    </location>
</feature>
<sequence length="700" mass="78649">MQVEHVQLHRQARQTLGTLSLERHHLTFTYVQDEASQRTKKLWIPYPIISHCVLRPSHTYGRSVPRQAPDGSKTGSAVVTNGYLLTDAPQSPDGDGGAALDSSRAPSIRIRRKDFHMMAFHFHSPSADETARSVFFQLRSRCCVSRVEDLLAYHFQPPQEECVAQFTPYNALKEFTRMGIGPKASIDGPGAAWRITEINKDYSFSGTYPSLLCVPSSVSDNILKYGGHFRSKSRIPALTYLHFNGGSITRCSQPMTGVKGKRSPQDERLVSAIFMSHSPPEDGITRCSISAAQSTTSLASEKTETDIGSEVEDMGPETGVKPKVYGTSRRNLIVDARPRLNVMANMAGGGGIEDTSHYSVDAAVEKVFLNIENIHTMRASLQKVVDSLANSDYLDLQPNQDMLRRSGWLRHIALIIDGSELIARAVGLAGSHVLTHCSDGWDRTSQVSALAQIMLDPYYRTLDGFIVLIQKDFLSFGHKFRDRSGIMGSEKWFQVENERIQPSPSNQSTSSDPTNLQALGSKALAGAKTWWNDRFRQAELTPADSTPQKSNPPANPIIHSPATPNDKEPQQQRMDEKEVAPIFHQFLDSVYQLQRQYPSAFEFNERFLVRLLYHTYAGQYGEFLMNCERERVRQPGLPSVWPHFIARRAEFTSKDYTPHDALLLPKRDATQQVEIRWFSRLFGREDSEMNHPHVDHGDKT</sequence>
<keyword evidence="7" id="KW-1185">Reference proteome</keyword>
<evidence type="ECO:0000256" key="2">
    <source>
        <dbReference type="PIRSR" id="PIRSR630564-1"/>
    </source>
</evidence>
<feature type="binding site" evidence="3">
    <location>
        <begin position="373"/>
        <end position="374"/>
    </location>
    <ligand>
        <name>substrate</name>
    </ligand>
</feature>
<comment type="similarity">
    <text evidence="1">Belongs to the protein-tyrosine phosphatase family. Non-receptor class myotubularin subfamily.</text>
</comment>
<dbReference type="AlphaFoldDB" id="A0A6A7C5P6"/>
<dbReference type="InterPro" id="IPR011993">
    <property type="entry name" value="PH-like_dom_sf"/>
</dbReference>
<feature type="compositionally biased region" description="Polar residues" evidence="4">
    <location>
        <begin position="543"/>
        <end position="552"/>
    </location>
</feature>
<dbReference type="Proteomes" id="UP000799421">
    <property type="component" value="Unassembled WGS sequence"/>
</dbReference>
<protein>
    <submittedName>
        <fullName evidence="6">Phosphatases II</fullName>
    </submittedName>
</protein>
<dbReference type="GO" id="GO:0005737">
    <property type="term" value="C:cytoplasm"/>
    <property type="evidence" value="ECO:0007669"/>
    <property type="project" value="TreeGrafter"/>
</dbReference>
<organism evidence="6 7">
    <name type="scientific">Piedraia hortae CBS 480.64</name>
    <dbReference type="NCBI Taxonomy" id="1314780"/>
    <lineage>
        <taxon>Eukaryota</taxon>
        <taxon>Fungi</taxon>
        <taxon>Dikarya</taxon>
        <taxon>Ascomycota</taxon>
        <taxon>Pezizomycotina</taxon>
        <taxon>Dothideomycetes</taxon>
        <taxon>Dothideomycetidae</taxon>
        <taxon>Capnodiales</taxon>
        <taxon>Piedraiaceae</taxon>
        <taxon>Piedraia</taxon>
    </lineage>
</organism>
<dbReference type="SUPFAM" id="SSF52799">
    <property type="entry name" value="(Phosphotyrosine protein) phosphatases II"/>
    <property type="match status" value="1"/>
</dbReference>
<dbReference type="PROSITE" id="PS51339">
    <property type="entry name" value="PPASE_MYOTUBULARIN"/>
    <property type="match status" value="1"/>
</dbReference>
<gene>
    <name evidence="6" type="ORF">K470DRAFT_255862</name>
</gene>
<name>A0A6A7C5P6_9PEZI</name>
<dbReference type="EMBL" id="MU005965">
    <property type="protein sequence ID" value="KAF2862572.1"/>
    <property type="molecule type" value="Genomic_DNA"/>
</dbReference>
<feature type="region of interest" description="Disordered" evidence="4">
    <location>
        <begin position="84"/>
        <end position="103"/>
    </location>
</feature>
<feature type="active site" description="Phosphocysteine intermediate" evidence="2">
    <location>
        <position position="437"/>
    </location>
</feature>
<reference evidence="6" key="1">
    <citation type="journal article" date="2020" name="Stud. Mycol.">
        <title>101 Dothideomycetes genomes: a test case for predicting lifestyles and emergence of pathogens.</title>
        <authorList>
            <person name="Haridas S."/>
            <person name="Albert R."/>
            <person name="Binder M."/>
            <person name="Bloem J."/>
            <person name="Labutti K."/>
            <person name="Salamov A."/>
            <person name="Andreopoulos B."/>
            <person name="Baker S."/>
            <person name="Barry K."/>
            <person name="Bills G."/>
            <person name="Bluhm B."/>
            <person name="Cannon C."/>
            <person name="Castanera R."/>
            <person name="Culley D."/>
            <person name="Daum C."/>
            <person name="Ezra D."/>
            <person name="Gonzalez J."/>
            <person name="Henrissat B."/>
            <person name="Kuo A."/>
            <person name="Liang C."/>
            <person name="Lipzen A."/>
            <person name="Lutzoni F."/>
            <person name="Magnuson J."/>
            <person name="Mondo S."/>
            <person name="Nolan M."/>
            <person name="Ohm R."/>
            <person name="Pangilinan J."/>
            <person name="Park H.-J."/>
            <person name="Ramirez L."/>
            <person name="Alfaro M."/>
            <person name="Sun H."/>
            <person name="Tritt A."/>
            <person name="Yoshinaga Y."/>
            <person name="Zwiers L.-H."/>
            <person name="Turgeon B."/>
            <person name="Goodwin S."/>
            <person name="Spatafora J."/>
            <person name="Crous P."/>
            <person name="Grigoriev I."/>
        </authorList>
    </citation>
    <scope>NUCLEOTIDE SEQUENCE</scope>
    <source>
        <strain evidence="6">CBS 480.64</strain>
    </source>
</reference>
<evidence type="ECO:0000256" key="1">
    <source>
        <dbReference type="ARBA" id="ARBA00007471"/>
    </source>
</evidence>
<evidence type="ECO:0000313" key="6">
    <source>
        <dbReference type="EMBL" id="KAF2862572.1"/>
    </source>
</evidence>
<evidence type="ECO:0000259" key="5">
    <source>
        <dbReference type="PROSITE" id="PS51339"/>
    </source>
</evidence>
<feature type="region of interest" description="Disordered" evidence="4">
    <location>
        <begin position="298"/>
        <end position="319"/>
    </location>
</feature>
<dbReference type="PANTHER" id="PTHR10807:SF128">
    <property type="entry name" value="PHOSPHATIDYLINOSITOL-3,5-BISPHOSPHATE 3-PHOSPHATASE"/>
    <property type="match status" value="1"/>
</dbReference>
<dbReference type="InterPro" id="IPR030564">
    <property type="entry name" value="Myotubularin"/>
</dbReference>
<accession>A0A6A7C5P6</accession>
<evidence type="ECO:0000256" key="4">
    <source>
        <dbReference type="SAM" id="MobiDB-lite"/>
    </source>
</evidence>